<gene>
    <name evidence="8" type="primary">ectA</name>
    <name evidence="11" type="ordered locus">Dole_0962</name>
</gene>
<feature type="compositionally biased region" description="Basic and acidic residues" evidence="9">
    <location>
        <begin position="144"/>
        <end position="156"/>
    </location>
</feature>
<keyword evidence="5 8" id="KW-0808">Transferase</keyword>
<evidence type="ECO:0000256" key="7">
    <source>
        <dbReference type="ARBA" id="ARBA00048924"/>
    </source>
</evidence>
<dbReference type="InterPro" id="IPR000182">
    <property type="entry name" value="GNAT_dom"/>
</dbReference>
<evidence type="ECO:0000256" key="5">
    <source>
        <dbReference type="ARBA" id="ARBA00022679"/>
    </source>
</evidence>
<organism evidence="11 12">
    <name type="scientific">Desulfosudis oleivorans (strain DSM 6200 / JCM 39069 / Hxd3)</name>
    <name type="common">Desulfococcus oleovorans</name>
    <dbReference type="NCBI Taxonomy" id="96561"/>
    <lineage>
        <taxon>Bacteria</taxon>
        <taxon>Pseudomonadati</taxon>
        <taxon>Thermodesulfobacteriota</taxon>
        <taxon>Desulfobacteria</taxon>
        <taxon>Desulfobacterales</taxon>
        <taxon>Desulfosudaceae</taxon>
        <taxon>Desulfosudis</taxon>
    </lineage>
</organism>
<evidence type="ECO:0000256" key="9">
    <source>
        <dbReference type="SAM" id="MobiDB-lite"/>
    </source>
</evidence>
<protein>
    <recommendedName>
        <fullName evidence="4 8">L-2,4-diaminobutyric acid acetyltransferase</fullName>
        <shortName evidence="8">DABA acetyltransferase</shortName>
        <ecNumber evidence="3 8">2.3.1.178</ecNumber>
    </recommendedName>
</protein>
<sequence length="168" mass="18648">MDTTDNIQIVRPVRGDGPAMKRIAQETGVLSVNSTYYYALMARHFNNACMVARCGQTVCGYITGFFLPDRPDTLFVWQIGVSPEAQGKGLGKSLLVALAQQAEPEFIEATIDPDNTASIHVFQSAARHLDADWLFSDTPFFDKTDLGETEPPENRMRIGPIRLAPREE</sequence>
<feature type="domain" description="N-acetyltransferase" evidence="10">
    <location>
        <begin position="8"/>
        <end position="168"/>
    </location>
</feature>
<comment type="function">
    <text evidence="8">Catalyzes the acetylation of L-2,4-diaminobutyrate (DABA) to gamma-N-acetyl-alpha,gamma-diaminobutyric acid (ADABA) with acetyl coenzyme A.</text>
</comment>
<dbReference type="Proteomes" id="UP000008561">
    <property type="component" value="Chromosome"/>
</dbReference>
<evidence type="ECO:0000313" key="11">
    <source>
        <dbReference type="EMBL" id="ABW66772.1"/>
    </source>
</evidence>
<dbReference type="CDD" id="cd04301">
    <property type="entry name" value="NAT_SF"/>
    <property type="match status" value="1"/>
</dbReference>
<evidence type="ECO:0000256" key="6">
    <source>
        <dbReference type="ARBA" id="ARBA00023315"/>
    </source>
</evidence>
<dbReference type="NCBIfam" id="TIGR02406">
    <property type="entry name" value="ectoine_EctA"/>
    <property type="match status" value="1"/>
</dbReference>
<proteinExistence type="inferred from homology"/>
<dbReference type="Pfam" id="PF00583">
    <property type="entry name" value="Acetyltransf_1"/>
    <property type="match status" value="1"/>
</dbReference>
<dbReference type="InterPro" id="IPR012772">
    <property type="entry name" value="Ectoine_EctA"/>
</dbReference>
<evidence type="ECO:0000256" key="3">
    <source>
        <dbReference type="ARBA" id="ARBA00012355"/>
    </source>
</evidence>
<evidence type="ECO:0000313" key="12">
    <source>
        <dbReference type="Proteomes" id="UP000008561"/>
    </source>
</evidence>
<dbReference type="InterPro" id="IPR016181">
    <property type="entry name" value="Acyl_CoA_acyltransferase"/>
</dbReference>
<reference evidence="11 12" key="1">
    <citation type="submission" date="2007-10" db="EMBL/GenBank/DDBJ databases">
        <title>Complete sequence of Desulfococcus oleovorans Hxd3.</title>
        <authorList>
            <consortium name="US DOE Joint Genome Institute"/>
            <person name="Copeland A."/>
            <person name="Lucas S."/>
            <person name="Lapidus A."/>
            <person name="Barry K."/>
            <person name="Glavina del Rio T."/>
            <person name="Dalin E."/>
            <person name="Tice H."/>
            <person name="Pitluck S."/>
            <person name="Kiss H."/>
            <person name="Brettin T."/>
            <person name="Bruce D."/>
            <person name="Detter J.C."/>
            <person name="Han C."/>
            <person name="Schmutz J."/>
            <person name="Larimer F."/>
            <person name="Land M."/>
            <person name="Hauser L."/>
            <person name="Kyrpides N."/>
            <person name="Kim E."/>
            <person name="Wawrik B."/>
            <person name="Richardson P."/>
        </authorList>
    </citation>
    <scope>NUCLEOTIDE SEQUENCE [LARGE SCALE GENOMIC DNA]</scope>
    <source>
        <strain evidence="12">DSM 6200 / JCM 39069 / Hxd3</strain>
    </source>
</reference>
<dbReference type="EMBL" id="CP000859">
    <property type="protein sequence ID" value="ABW66772.1"/>
    <property type="molecule type" value="Genomic_DNA"/>
</dbReference>
<dbReference type="EC" id="2.3.1.178" evidence="3 8"/>
<accession>A8ZWG4</accession>
<feature type="region of interest" description="Disordered" evidence="9">
    <location>
        <begin position="144"/>
        <end position="168"/>
    </location>
</feature>
<evidence type="ECO:0000256" key="1">
    <source>
        <dbReference type="ARBA" id="ARBA00004978"/>
    </source>
</evidence>
<dbReference type="Gene3D" id="3.40.630.30">
    <property type="match status" value="1"/>
</dbReference>
<dbReference type="UniPathway" id="UPA00067">
    <property type="reaction ID" value="UER00122"/>
</dbReference>
<keyword evidence="12" id="KW-1185">Reference proteome</keyword>
<dbReference type="AlphaFoldDB" id="A8ZWG4"/>
<keyword evidence="6 8" id="KW-0012">Acyltransferase</keyword>
<comment type="pathway">
    <text evidence="1 8">Amine and polyamine biosynthesis; ectoine biosynthesis; L-ectoine from L-aspartate 4-semialdehyde: step 2/3.</text>
</comment>
<comment type="catalytic activity">
    <reaction evidence="7 8">
        <text>L-2,4-diaminobutanoate + acetyl-CoA = (2S)-4-acetamido-2-aminobutanoate + CoA + H(+)</text>
        <dbReference type="Rhea" id="RHEA:16901"/>
        <dbReference type="ChEBI" id="CHEBI:15378"/>
        <dbReference type="ChEBI" id="CHEBI:57287"/>
        <dbReference type="ChEBI" id="CHEBI:57288"/>
        <dbReference type="ChEBI" id="CHEBI:58761"/>
        <dbReference type="ChEBI" id="CHEBI:58929"/>
        <dbReference type="EC" id="2.3.1.178"/>
    </reaction>
</comment>
<dbReference type="GO" id="GO:0033816">
    <property type="term" value="F:diaminobutyrate acetyltransferase activity"/>
    <property type="evidence" value="ECO:0007669"/>
    <property type="project" value="UniProtKB-EC"/>
</dbReference>
<dbReference type="KEGG" id="dol:Dole_0962"/>
<dbReference type="OrthoDB" id="8593648at2"/>
<dbReference type="SUPFAM" id="SSF55729">
    <property type="entry name" value="Acyl-CoA N-acyltransferases (Nat)"/>
    <property type="match status" value="1"/>
</dbReference>
<evidence type="ECO:0000256" key="4">
    <source>
        <dbReference type="ARBA" id="ARBA00017935"/>
    </source>
</evidence>
<dbReference type="HOGENOM" id="CLU_111896_0_0_7"/>
<evidence type="ECO:0000256" key="2">
    <source>
        <dbReference type="ARBA" id="ARBA00010712"/>
    </source>
</evidence>
<evidence type="ECO:0000256" key="8">
    <source>
        <dbReference type="RuleBase" id="RU365045"/>
    </source>
</evidence>
<dbReference type="STRING" id="96561.Dole_0962"/>
<dbReference type="eggNOG" id="COG0456">
    <property type="taxonomic scope" value="Bacteria"/>
</dbReference>
<comment type="similarity">
    <text evidence="2 8">Belongs to the acetyltransferase family. EctA subfamily.</text>
</comment>
<dbReference type="RefSeq" id="WP_012174390.1">
    <property type="nucleotide sequence ID" value="NC_009943.1"/>
</dbReference>
<dbReference type="PROSITE" id="PS51186">
    <property type="entry name" value="GNAT"/>
    <property type="match status" value="1"/>
</dbReference>
<name>A8ZWG4_DESOH</name>
<evidence type="ECO:0000259" key="10">
    <source>
        <dbReference type="PROSITE" id="PS51186"/>
    </source>
</evidence>
<dbReference type="GO" id="GO:0019491">
    <property type="term" value="P:ectoine biosynthetic process"/>
    <property type="evidence" value="ECO:0007669"/>
    <property type="project" value="UniProtKB-UniPathway"/>
</dbReference>